<dbReference type="EMBL" id="CAMXCT020006761">
    <property type="protein sequence ID" value="CAL1173001.1"/>
    <property type="molecule type" value="Genomic_DNA"/>
</dbReference>
<evidence type="ECO:0000313" key="5">
    <source>
        <dbReference type="EMBL" id="CAI4019626.1"/>
    </source>
</evidence>
<proteinExistence type="predicted"/>
<reference evidence="5" key="1">
    <citation type="submission" date="2022-10" db="EMBL/GenBank/DDBJ databases">
        <authorList>
            <person name="Chen Y."/>
            <person name="Dougan E. K."/>
            <person name="Chan C."/>
            <person name="Rhodes N."/>
            <person name="Thang M."/>
        </authorList>
    </citation>
    <scope>NUCLEOTIDE SEQUENCE</scope>
</reference>
<dbReference type="PANTHER" id="PTHR48027">
    <property type="entry name" value="HETEROGENEOUS NUCLEAR RIBONUCLEOPROTEIN 87F-RELATED"/>
    <property type="match status" value="1"/>
</dbReference>
<keyword evidence="7" id="KW-1185">Reference proteome</keyword>
<feature type="region of interest" description="Disordered" evidence="3">
    <location>
        <begin position="195"/>
        <end position="232"/>
    </location>
</feature>
<evidence type="ECO:0000313" key="6">
    <source>
        <dbReference type="EMBL" id="CAL4806938.1"/>
    </source>
</evidence>
<dbReference type="EMBL" id="CAMXCT030006761">
    <property type="protein sequence ID" value="CAL4806938.1"/>
    <property type="molecule type" value="Genomic_DNA"/>
</dbReference>
<dbReference type="OrthoDB" id="1875751at2759"/>
<dbReference type="EMBL" id="CAMXCT010006761">
    <property type="protein sequence ID" value="CAI4019626.1"/>
    <property type="molecule type" value="Genomic_DNA"/>
</dbReference>
<evidence type="ECO:0000256" key="2">
    <source>
        <dbReference type="PROSITE-ProRule" id="PRU00176"/>
    </source>
</evidence>
<dbReference type="Gene3D" id="3.30.70.330">
    <property type="match status" value="2"/>
</dbReference>
<dbReference type="InterPro" id="IPR052462">
    <property type="entry name" value="SLIRP/GR-RBP-like"/>
</dbReference>
<sequence>MPDDAGKVPLEQTVYVGGLNFSTTSEALKAHFEQFGQISDCVVMIDRDSGRSRGFGFVTFEDPGSVNAAITMPTQQLDGRNVTVKKATREGSRQGGGAEPQGVEFNVVKVFALLAAIQVGGLPASVDYDKLTGYFEKYGSIEDAVVMIDPGTQRSRGFGFVTFKDSSSVEACMQNYDSNEIDGKWIEVKRCIPQDKMAPGQGKGKSKGKPPSYSNGSSPGGSGAGYPPNYGHGYPPGGPPGYGGFGPAPGPYGVQGCGGYGYPPAYGQGYAPGYAPGTPGTPGYGAPGYGGKVGEDSTTELLESNTTGPVEPPALPPVFPCDNQSIHQHAESEHMRGGCADGAKCYAAQDIDHCGADTYCCAPVVGKCTSGATCFATERIEMCEPWASCCAPIVRTCLSPSCSQAETWELDVKPSQAARMI</sequence>
<dbReference type="Proteomes" id="UP001152797">
    <property type="component" value="Unassembled WGS sequence"/>
</dbReference>
<comment type="caution">
    <text evidence="5">The sequence shown here is derived from an EMBL/GenBank/DDBJ whole genome shotgun (WGS) entry which is preliminary data.</text>
</comment>
<evidence type="ECO:0000313" key="7">
    <source>
        <dbReference type="Proteomes" id="UP001152797"/>
    </source>
</evidence>
<evidence type="ECO:0000259" key="4">
    <source>
        <dbReference type="PROSITE" id="PS50102"/>
    </source>
</evidence>
<feature type="domain" description="RRM" evidence="4">
    <location>
        <begin position="12"/>
        <end position="89"/>
    </location>
</feature>
<feature type="domain" description="RRM" evidence="4">
    <location>
        <begin position="115"/>
        <end position="193"/>
    </location>
</feature>
<dbReference type="GO" id="GO:0003723">
    <property type="term" value="F:RNA binding"/>
    <property type="evidence" value="ECO:0007669"/>
    <property type="project" value="UniProtKB-UniRule"/>
</dbReference>
<gene>
    <name evidence="5" type="ORF">C1SCF055_LOCUS44119</name>
</gene>
<reference evidence="6 7" key="2">
    <citation type="submission" date="2024-05" db="EMBL/GenBank/DDBJ databases">
        <authorList>
            <person name="Chen Y."/>
            <person name="Shah S."/>
            <person name="Dougan E. K."/>
            <person name="Thang M."/>
            <person name="Chan C."/>
        </authorList>
    </citation>
    <scope>NUCLEOTIDE SEQUENCE [LARGE SCALE GENOMIC DNA]</scope>
</reference>
<protein>
    <submittedName>
        <fullName evidence="6">RNA-binding protein Musashi homolog 2 (Musashi-2)</fullName>
    </submittedName>
</protein>
<dbReference type="SMART" id="SM00360">
    <property type="entry name" value="RRM"/>
    <property type="match status" value="2"/>
</dbReference>
<dbReference type="PROSITE" id="PS50102">
    <property type="entry name" value="RRM"/>
    <property type="match status" value="2"/>
</dbReference>
<dbReference type="InterPro" id="IPR012677">
    <property type="entry name" value="Nucleotide-bd_a/b_plait_sf"/>
</dbReference>
<dbReference type="InterPro" id="IPR000504">
    <property type="entry name" value="RRM_dom"/>
</dbReference>
<dbReference type="Pfam" id="PF00076">
    <property type="entry name" value="RRM_1"/>
    <property type="match status" value="2"/>
</dbReference>
<accession>A0A9P1M2V8</accession>
<name>A0A9P1M2V8_9DINO</name>
<dbReference type="AlphaFoldDB" id="A0A9P1M2V8"/>
<keyword evidence="1 2" id="KW-0694">RNA-binding</keyword>
<organism evidence="5">
    <name type="scientific">Cladocopium goreaui</name>
    <dbReference type="NCBI Taxonomy" id="2562237"/>
    <lineage>
        <taxon>Eukaryota</taxon>
        <taxon>Sar</taxon>
        <taxon>Alveolata</taxon>
        <taxon>Dinophyceae</taxon>
        <taxon>Suessiales</taxon>
        <taxon>Symbiodiniaceae</taxon>
        <taxon>Cladocopium</taxon>
    </lineage>
</organism>
<evidence type="ECO:0000256" key="1">
    <source>
        <dbReference type="ARBA" id="ARBA00022884"/>
    </source>
</evidence>
<dbReference type="InterPro" id="IPR035979">
    <property type="entry name" value="RBD_domain_sf"/>
</dbReference>
<evidence type="ECO:0000256" key="3">
    <source>
        <dbReference type="SAM" id="MobiDB-lite"/>
    </source>
</evidence>
<dbReference type="SUPFAM" id="SSF54928">
    <property type="entry name" value="RNA-binding domain, RBD"/>
    <property type="match status" value="2"/>
</dbReference>